<evidence type="ECO:0000256" key="5">
    <source>
        <dbReference type="ARBA" id="ARBA00048391"/>
    </source>
</evidence>
<dbReference type="Pfam" id="PF05175">
    <property type="entry name" value="MTS"/>
    <property type="match status" value="1"/>
</dbReference>
<dbReference type="InterPro" id="IPR007848">
    <property type="entry name" value="Small_mtfrase_dom"/>
</dbReference>
<proteinExistence type="predicted"/>
<accession>A0ABP5BZQ4</accession>
<dbReference type="NCBIfam" id="TIGR03704">
    <property type="entry name" value="PrmC_rel_meth"/>
    <property type="match status" value="1"/>
</dbReference>
<sequence length="257" mass="26803">MARLRAAGCVFAEEEAALLLAADDSPARVEALVARRVAGEPLETILGWADFAGVRVVCAPGVFVPRQRTALMVRLAATLLSDGGRVLDLGCGTGAIGAAVAVRAPSLEVWAVDVDPAAVACARLNLPADRVLLGDLYEPLPAAMRFDVILANAPYVPTGEIALMPPEARDHEHRVALDGGADGLDVQRRAIAGAPVRLSPHGAVLVETGRRQSEATARLMRAAGLEARIETDDEIGGTVVVGTMTEVVHPPPVDDLP</sequence>
<dbReference type="Gene3D" id="3.40.50.150">
    <property type="entry name" value="Vaccinia Virus protein VP39"/>
    <property type="match status" value="1"/>
</dbReference>
<keyword evidence="4" id="KW-0949">S-adenosyl-L-methionine</keyword>
<evidence type="ECO:0000313" key="8">
    <source>
        <dbReference type="Proteomes" id="UP001500571"/>
    </source>
</evidence>
<dbReference type="CDD" id="cd02440">
    <property type="entry name" value="AdoMet_MTases"/>
    <property type="match status" value="1"/>
</dbReference>
<keyword evidence="8" id="KW-1185">Reference proteome</keyword>
<feature type="domain" description="Methyltransferase small" evidence="6">
    <location>
        <begin position="56"/>
        <end position="156"/>
    </location>
</feature>
<protein>
    <recommendedName>
        <fullName evidence="1">peptide chain release factor N(5)-glutamine methyltransferase</fullName>
        <ecNumber evidence="1">2.1.1.297</ecNumber>
    </recommendedName>
</protein>
<comment type="caution">
    <text evidence="7">The sequence shown here is derived from an EMBL/GenBank/DDBJ whole genome shotgun (WGS) entry which is preliminary data.</text>
</comment>
<comment type="catalytic activity">
    <reaction evidence="5">
        <text>L-glutaminyl-[peptide chain release factor] + S-adenosyl-L-methionine = N(5)-methyl-L-glutaminyl-[peptide chain release factor] + S-adenosyl-L-homocysteine + H(+)</text>
        <dbReference type="Rhea" id="RHEA:42896"/>
        <dbReference type="Rhea" id="RHEA-COMP:10271"/>
        <dbReference type="Rhea" id="RHEA-COMP:10272"/>
        <dbReference type="ChEBI" id="CHEBI:15378"/>
        <dbReference type="ChEBI" id="CHEBI:30011"/>
        <dbReference type="ChEBI" id="CHEBI:57856"/>
        <dbReference type="ChEBI" id="CHEBI:59789"/>
        <dbReference type="ChEBI" id="CHEBI:61891"/>
        <dbReference type="EC" id="2.1.1.297"/>
    </reaction>
</comment>
<dbReference type="NCBIfam" id="TIGR00536">
    <property type="entry name" value="hemK_fam"/>
    <property type="match status" value="1"/>
</dbReference>
<name>A0ABP5BZQ4_9ACTN</name>
<evidence type="ECO:0000256" key="1">
    <source>
        <dbReference type="ARBA" id="ARBA00012771"/>
    </source>
</evidence>
<evidence type="ECO:0000313" key="7">
    <source>
        <dbReference type="EMBL" id="GAA1954134.1"/>
    </source>
</evidence>
<dbReference type="InterPro" id="IPR050320">
    <property type="entry name" value="N5-glutamine_MTase"/>
</dbReference>
<keyword evidence="2" id="KW-0489">Methyltransferase</keyword>
<evidence type="ECO:0000259" key="6">
    <source>
        <dbReference type="Pfam" id="PF05175"/>
    </source>
</evidence>
<dbReference type="EMBL" id="BAAAPB010000001">
    <property type="protein sequence ID" value="GAA1954134.1"/>
    <property type="molecule type" value="Genomic_DNA"/>
</dbReference>
<dbReference type="Proteomes" id="UP001500571">
    <property type="component" value="Unassembled WGS sequence"/>
</dbReference>
<organism evidence="7 8">
    <name type="scientific">Nocardioides panacihumi</name>
    <dbReference type="NCBI Taxonomy" id="400774"/>
    <lineage>
        <taxon>Bacteria</taxon>
        <taxon>Bacillati</taxon>
        <taxon>Actinomycetota</taxon>
        <taxon>Actinomycetes</taxon>
        <taxon>Propionibacteriales</taxon>
        <taxon>Nocardioidaceae</taxon>
        <taxon>Nocardioides</taxon>
    </lineage>
</organism>
<dbReference type="InterPro" id="IPR004556">
    <property type="entry name" value="HemK-like"/>
</dbReference>
<gene>
    <name evidence="7" type="ORF">GCM10009798_11670</name>
</gene>
<evidence type="ECO:0000256" key="3">
    <source>
        <dbReference type="ARBA" id="ARBA00022679"/>
    </source>
</evidence>
<dbReference type="PANTHER" id="PTHR18895">
    <property type="entry name" value="HEMK METHYLTRANSFERASE"/>
    <property type="match status" value="1"/>
</dbReference>
<dbReference type="PANTHER" id="PTHR18895:SF74">
    <property type="entry name" value="MTRF1L RELEASE FACTOR GLUTAMINE METHYLTRANSFERASE"/>
    <property type="match status" value="1"/>
</dbReference>
<dbReference type="EC" id="2.1.1.297" evidence="1"/>
<evidence type="ECO:0000256" key="4">
    <source>
        <dbReference type="ARBA" id="ARBA00022691"/>
    </source>
</evidence>
<reference evidence="8" key="1">
    <citation type="journal article" date="2019" name="Int. J. Syst. Evol. Microbiol.">
        <title>The Global Catalogue of Microorganisms (GCM) 10K type strain sequencing project: providing services to taxonomists for standard genome sequencing and annotation.</title>
        <authorList>
            <consortium name="The Broad Institute Genomics Platform"/>
            <consortium name="The Broad Institute Genome Sequencing Center for Infectious Disease"/>
            <person name="Wu L."/>
            <person name="Ma J."/>
        </authorList>
    </citation>
    <scope>NUCLEOTIDE SEQUENCE [LARGE SCALE GENOMIC DNA]</scope>
    <source>
        <strain evidence="8">JCM 15309</strain>
    </source>
</reference>
<keyword evidence="3" id="KW-0808">Transferase</keyword>
<dbReference type="InterPro" id="IPR022446">
    <property type="entry name" value="MeTrfrase_put"/>
</dbReference>
<evidence type="ECO:0000256" key="2">
    <source>
        <dbReference type="ARBA" id="ARBA00022603"/>
    </source>
</evidence>
<dbReference type="SUPFAM" id="SSF53335">
    <property type="entry name" value="S-adenosyl-L-methionine-dependent methyltransferases"/>
    <property type="match status" value="1"/>
</dbReference>
<dbReference type="InterPro" id="IPR029063">
    <property type="entry name" value="SAM-dependent_MTases_sf"/>
</dbReference>